<reference evidence="2" key="1">
    <citation type="journal article" date="2023" name="Science">
        <title>Genome structures resolve the early diversification of teleost fishes.</title>
        <authorList>
            <person name="Parey E."/>
            <person name="Louis A."/>
            <person name="Montfort J."/>
            <person name="Bouchez O."/>
            <person name="Roques C."/>
            <person name="Iampietro C."/>
            <person name="Lluch J."/>
            <person name="Castinel A."/>
            <person name="Donnadieu C."/>
            <person name="Desvignes T."/>
            <person name="Floi Bucao C."/>
            <person name="Jouanno E."/>
            <person name="Wen M."/>
            <person name="Mejri S."/>
            <person name="Dirks R."/>
            <person name="Jansen H."/>
            <person name="Henkel C."/>
            <person name="Chen W.J."/>
            <person name="Zahm M."/>
            <person name="Cabau C."/>
            <person name="Klopp C."/>
            <person name="Thompson A.W."/>
            <person name="Robinson-Rechavi M."/>
            <person name="Braasch I."/>
            <person name="Lecointre G."/>
            <person name="Bobe J."/>
            <person name="Postlethwait J.H."/>
            <person name="Berthelot C."/>
            <person name="Roest Crollius H."/>
            <person name="Guiguen Y."/>
        </authorList>
    </citation>
    <scope>NUCLEOTIDE SEQUENCE</scope>
    <source>
        <strain evidence="2">WJC10195</strain>
    </source>
</reference>
<proteinExistence type="predicted"/>
<comment type="caution">
    <text evidence="2">The sequence shown here is derived from an EMBL/GenBank/DDBJ whole genome shotgun (WGS) entry which is preliminary data.</text>
</comment>
<sequence length="205" mass="22036">MHGFPCAALQHCFGSPADVADSSPTPEDSAEDATAAAAVIAQPGPASKEQHTANCIPERAKKVLNVTNSNGHLAGYSNGDHTSQISISRHFEADFQDGSPDLGSSYPHIPRPSIIKRPKDSLLQEGLSEETDQTETEDRTLSGKGFDPVSLGGSSARRKTAALPWVWRTTTSCAEVKRLGTGWDPWESEETQRQRERLRSVPGSG</sequence>
<evidence type="ECO:0000313" key="2">
    <source>
        <dbReference type="EMBL" id="KAJ8381883.1"/>
    </source>
</evidence>
<dbReference type="OrthoDB" id="8944229at2759"/>
<protein>
    <submittedName>
        <fullName evidence="2">Uncharacterized protein</fullName>
    </submittedName>
</protein>
<feature type="compositionally biased region" description="Basic and acidic residues" evidence="1">
    <location>
        <begin position="190"/>
        <end position="199"/>
    </location>
</feature>
<dbReference type="Proteomes" id="UP001152622">
    <property type="component" value="Chromosome 1"/>
</dbReference>
<feature type="region of interest" description="Disordered" evidence="1">
    <location>
        <begin position="125"/>
        <end position="154"/>
    </location>
</feature>
<evidence type="ECO:0000313" key="3">
    <source>
        <dbReference type="Proteomes" id="UP001152622"/>
    </source>
</evidence>
<gene>
    <name evidence="2" type="ORF">SKAU_G00026610</name>
</gene>
<evidence type="ECO:0000256" key="1">
    <source>
        <dbReference type="SAM" id="MobiDB-lite"/>
    </source>
</evidence>
<feature type="region of interest" description="Disordered" evidence="1">
    <location>
        <begin position="180"/>
        <end position="205"/>
    </location>
</feature>
<accession>A0A9Q1JDN2</accession>
<dbReference type="EMBL" id="JAINUF010000001">
    <property type="protein sequence ID" value="KAJ8381883.1"/>
    <property type="molecule type" value="Genomic_DNA"/>
</dbReference>
<organism evidence="2 3">
    <name type="scientific">Synaphobranchus kaupii</name>
    <name type="common">Kaup's arrowtooth eel</name>
    <dbReference type="NCBI Taxonomy" id="118154"/>
    <lineage>
        <taxon>Eukaryota</taxon>
        <taxon>Metazoa</taxon>
        <taxon>Chordata</taxon>
        <taxon>Craniata</taxon>
        <taxon>Vertebrata</taxon>
        <taxon>Euteleostomi</taxon>
        <taxon>Actinopterygii</taxon>
        <taxon>Neopterygii</taxon>
        <taxon>Teleostei</taxon>
        <taxon>Anguilliformes</taxon>
        <taxon>Synaphobranchidae</taxon>
        <taxon>Synaphobranchus</taxon>
    </lineage>
</organism>
<keyword evidence="3" id="KW-1185">Reference proteome</keyword>
<dbReference type="AlphaFoldDB" id="A0A9Q1JDN2"/>
<name>A0A9Q1JDN2_SYNKA</name>